<proteinExistence type="predicted"/>
<dbReference type="AlphaFoldDB" id="A0A521CWU6"/>
<keyword evidence="3" id="KW-1185">Reference proteome</keyword>
<accession>A0A521CWU6</accession>
<reference evidence="2 3" key="1">
    <citation type="submission" date="2017-05" db="EMBL/GenBank/DDBJ databases">
        <authorList>
            <person name="Varghese N."/>
            <person name="Submissions S."/>
        </authorList>
    </citation>
    <scope>NUCLEOTIDE SEQUENCE [LARGE SCALE GENOMIC DNA]</scope>
    <source>
        <strain evidence="2 3">DSM 100094</strain>
    </source>
</reference>
<evidence type="ECO:0000256" key="1">
    <source>
        <dbReference type="SAM" id="MobiDB-lite"/>
    </source>
</evidence>
<evidence type="ECO:0000313" key="2">
    <source>
        <dbReference type="EMBL" id="SMO63903.1"/>
    </source>
</evidence>
<evidence type="ECO:0000313" key="3">
    <source>
        <dbReference type="Proteomes" id="UP000319014"/>
    </source>
</evidence>
<dbReference type="Proteomes" id="UP000319014">
    <property type="component" value="Unassembled WGS sequence"/>
</dbReference>
<protein>
    <submittedName>
        <fullName evidence="2">Uncharacterized protein</fullName>
    </submittedName>
</protein>
<sequence length="80" mass="8912">MTEKRTVTIYRHGTGSLSAGESKVSLPGLPWETGHHIHDPRRESAPRSRTYMVGVGETQAEKNIHTIRAAHRMHRQGVSA</sequence>
<dbReference type="OrthoDB" id="9783963at2"/>
<name>A0A521CWU6_9RHOB</name>
<feature type="compositionally biased region" description="Basic and acidic residues" evidence="1">
    <location>
        <begin position="33"/>
        <end position="46"/>
    </location>
</feature>
<dbReference type="EMBL" id="FXTK01000005">
    <property type="protein sequence ID" value="SMO63903.1"/>
    <property type="molecule type" value="Genomic_DNA"/>
</dbReference>
<dbReference type="RefSeq" id="WP_142662756.1">
    <property type="nucleotide sequence ID" value="NZ_FXTK01000005.1"/>
</dbReference>
<gene>
    <name evidence="2" type="ORF">SAMN06265221_105221</name>
</gene>
<feature type="region of interest" description="Disordered" evidence="1">
    <location>
        <begin position="29"/>
        <end position="48"/>
    </location>
</feature>
<organism evidence="2 3">
    <name type="scientific">Paracoccus laeviglucosivorans</name>
    <dbReference type="NCBI Taxonomy" id="1197861"/>
    <lineage>
        <taxon>Bacteria</taxon>
        <taxon>Pseudomonadati</taxon>
        <taxon>Pseudomonadota</taxon>
        <taxon>Alphaproteobacteria</taxon>
        <taxon>Rhodobacterales</taxon>
        <taxon>Paracoccaceae</taxon>
        <taxon>Paracoccus</taxon>
    </lineage>
</organism>